<dbReference type="InterPro" id="IPR008969">
    <property type="entry name" value="CarboxyPept-like_regulatory"/>
</dbReference>
<feature type="chain" id="PRO_5046232420" description="Carboxypeptidase regulatory-like domain-containing protein" evidence="2">
    <location>
        <begin position="23"/>
        <end position="430"/>
    </location>
</feature>
<proteinExistence type="predicted"/>
<evidence type="ECO:0008006" key="5">
    <source>
        <dbReference type="Google" id="ProtNLM"/>
    </source>
</evidence>
<organism evidence="3 4">
    <name type="scientific">Fodinibius salicampi</name>
    <dbReference type="NCBI Taxonomy" id="1920655"/>
    <lineage>
        <taxon>Bacteria</taxon>
        <taxon>Pseudomonadati</taxon>
        <taxon>Balneolota</taxon>
        <taxon>Balneolia</taxon>
        <taxon>Balneolales</taxon>
        <taxon>Balneolaceae</taxon>
        <taxon>Fodinibius</taxon>
    </lineage>
</organism>
<evidence type="ECO:0000313" key="3">
    <source>
        <dbReference type="EMBL" id="MCW9714308.1"/>
    </source>
</evidence>
<feature type="region of interest" description="Disordered" evidence="1">
    <location>
        <begin position="231"/>
        <end position="256"/>
    </location>
</feature>
<dbReference type="PROSITE" id="PS51257">
    <property type="entry name" value="PROKAR_LIPOPROTEIN"/>
    <property type="match status" value="1"/>
</dbReference>
<dbReference type="EMBL" id="JAJNDC010000005">
    <property type="protein sequence ID" value="MCW9714308.1"/>
    <property type="molecule type" value="Genomic_DNA"/>
</dbReference>
<dbReference type="SUPFAM" id="SSF49464">
    <property type="entry name" value="Carboxypeptidase regulatory domain-like"/>
    <property type="match status" value="1"/>
</dbReference>
<evidence type="ECO:0000313" key="4">
    <source>
        <dbReference type="Proteomes" id="UP001207337"/>
    </source>
</evidence>
<accession>A0ABT3Q2I4</accession>
<reference evidence="3 4" key="1">
    <citation type="submission" date="2021-11" db="EMBL/GenBank/DDBJ databases">
        <title>Aliifidinibius sp. nov., a new bacterium isolated from saline soil.</title>
        <authorList>
            <person name="Galisteo C."/>
            <person name="De La Haba R."/>
            <person name="Sanchez-Porro C."/>
            <person name="Ventosa A."/>
        </authorList>
    </citation>
    <scope>NUCLEOTIDE SEQUENCE [LARGE SCALE GENOMIC DNA]</scope>
    <source>
        <strain evidence="3 4">KACC 190600</strain>
    </source>
</reference>
<name>A0ABT3Q2I4_9BACT</name>
<gene>
    <name evidence="3" type="ORF">LQ318_15475</name>
</gene>
<dbReference type="Proteomes" id="UP001207337">
    <property type="component" value="Unassembled WGS sequence"/>
</dbReference>
<evidence type="ECO:0000256" key="2">
    <source>
        <dbReference type="SAM" id="SignalP"/>
    </source>
</evidence>
<keyword evidence="4" id="KW-1185">Reference proteome</keyword>
<comment type="caution">
    <text evidence="3">The sequence shown here is derived from an EMBL/GenBank/DDBJ whole genome shotgun (WGS) entry which is preliminary data.</text>
</comment>
<dbReference type="RefSeq" id="WP_265791504.1">
    <property type="nucleotide sequence ID" value="NZ_BAABRS010000005.1"/>
</dbReference>
<feature type="signal peptide" evidence="2">
    <location>
        <begin position="1"/>
        <end position="22"/>
    </location>
</feature>
<feature type="region of interest" description="Disordered" evidence="1">
    <location>
        <begin position="293"/>
        <end position="313"/>
    </location>
</feature>
<protein>
    <recommendedName>
        <fullName evidence="5">Carboxypeptidase regulatory-like domain-containing protein</fullName>
    </recommendedName>
</protein>
<keyword evidence="2" id="KW-0732">Signal</keyword>
<evidence type="ECO:0000256" key="1">
    <source>
        <dbReference type="SAM" id="MobiDB-lite"/>
    </source>
</evidence>
<sequence>MKTNIYITILMAALLLSLQACGDNSSGPGETETTEVKGTITAPDGETPLSGATVFIPGEGANKIVAKAKGIASSTTNAQDCKEPTESYSVYTCTEADGSFTFDVPVTSGNVLLKIFKGIFSFEQTVDVNAEGGELGEINMPSASESFDGEIAVVEGSYDRMQDILAKVGFGEVGTDENDYNFGRLVPGTEQFDIFGNTSGLFTDEDGDGEKDLFNYDIIFINCGANESPLNQKATPHTHNHVHGKSSGSATTLSEEDRTALKDYVESGGILYTTDWAYDYIEQVFPSYVDYHGDDSKSANEPEEWNNAQVGNSGIETDGALLQTNMETWLENVTCFDGESCLNDDDTVHITDFLGGWAVIEGAHSGASSDVTQWVEGDVAWSGGSGVRPLTVSFQAGDGSVFYSSYHTVESEHTPNWRPQERVLQFLVFE</sequence>